<evidence type="ECO:0000313" key="3">
    <source>
        <dbReference type="Proteomes" id="UP000482960"/>
    </source>
</evidence>
<name>A0A6V8KRY7_9ACTN</name>
<feature type="region of interest" description="Disordered" evidence="1">
    <location>
        <begin position="144"/>
        <end position="191"/>
    </location>
</feature>
<gene>
    <name evidence="2" type="ORF">Prum_015450</name>
</gene>
<evidence type="ECO:0000313" key="2">
    <source>
        <dbReference type="EMBL" id="GFJ87903.1"/>
    </source>
</evidence>
<dbReference type="EMBL" id="BLPG01000001">
    <property type="protein sequence ID" value="GFJ87903.1"/>
    <property type="molecule type" value="Genomic_DNA"/>
</dbReference>
<protein>
    <submittedName>
        <fullName evidence="2">Uncharacterized protein</fullName>
    </submittedName>
</protein>
<proteinExistence type="predicted"/>
<feature type="compositionally biased region" description="Gly residues" evidence="1">
    <location>
        <begin position="151"/>
        <end position="160"/>
    </location>
</feature>
<feature type="compositionally biased region" description="Pro residues" evidence="1">
    <location>
        <begin position="167"/>
        <end position="179"/>
    </location>
</feature>
<reference evidence="2 3" key="2">
    <citation type="submission" date="2020-03" db="EMBL/GenBank/DDBJ databases">
        <authorList>
            <person name="Ichikawa N."/>
            <person name="Kimura A."/>
            <person name="Kitahashi Y."/>
            <person name="Uohara A."/>
        </authorList>
    </citation>
    <scope>NUCLEOTIDE SEQUENCE [LARGE SCALE GENOMIC DNA]</scope>
    <source>
        <strain evidence="2 3">NBRC 108638</strain>
    </source>
</reference>
<comment type="caution">
    <text evidence="2">The sequence shown here is derived from an EMBL/GenBank/DDBJ whole genome shotgun (WGS) entry which is preliminary data.</text>
</comment>
<dbReference type="Proteomes" id="UP000482960">
    <property type="component" value="Unassembled WGS sequence"/>
</dbReference>
<reference evidence="2 3" key="1">
    <citation type="submission" date="2020-03" db="EMBL/GenBank/DDBJ databases">
        <title>Whole genome shotgun sequence of Phytohabitans rumicis NBRC 108638.</title>
        <authorList>
            <person name="Komaki H."/>
            <person name="Tamura T."/>
        </authorList>
    </citation>
    <scope>NUCLEOTIDE SEQUENCE [LARGE SCALE GENOMIC DNA]</scope>
    <source>
        <strain evidence="2 3">NBRC 108638</strain>
    </source>
</reference>
<organism evidence="2 3">
    <name type="scientific">Phytohabitans rumicis</name>
    <dbReference type="NCBI Taxonomy" id="1076125"/>
    <lineage>
        <taxon>Bacteria</taxon>
        <taxon>Bacillati</taxon>
        <taxon>Actinomycetota</taxon>
        <taxon>Actinomycetes</taxon>
        <taxon>Micromonosporales</taxon>
        <taxon>Micromonosporaceae</taxon>
    </lineage>
</organism>
<evidence type="ECO:0000256" key="1">
    <source>
        <dbReference type="SAM" id="MobiDB-lite"/>
    </source>
</evidence>
<dbReference type="AlphaFoldDB" id="A0A6V8KRY7"/>
<keyword evidence="3" id="KW-1185">Reference proteome</keyword>
<accession>A0A6V8KRY7</accession>
<sequence>MSVALMLTTGCSADERVQDPWSEPAVRFGQAPRAHPDVTFQPDVVIVGGGGDAIRSVTADGLTWRIDGRAERADQLVPGKVMFVTNRGVGRVLHVESDGDDLLVTAGPVDLTEVIRDGTFERTGVTLTETPVIYPVGDAFWADPDRAATGPAGGTGGGTGTRAHAPAPGPDRPLRPPPTRGRSAEAKPGSFSAGVSLTDGANVSFYYSKDGTKVAGNLTLTFTAPSVDFSFSVRGGRVTRAEFEINGGFGIRAGIEAGIHGQQRDIVIERPIPFEFAFPLGQVLGVPLSLTIGQTIKVVTAFGTSLGTMKGTGEFSVAGGLGFGYANGSFGPRVTRNVARKKSLLNSITGLPVGVMGLLVEHRVRFNVGFNAHVLAAGVYFELRTAYGMTAGSTLGAVGTLGTPFVQCRGVGLGVWAHYGIGYTILKPVADAINAFIDLLNVGPIQIPHISTTGGIASRPWEVYTNEEVTPDVKLCGHTPGHAGA</sequence>